<dbReference type="KEGG" id="php:PhaeoP97_00699"/>
<dbReference type="InterPro" id="IPR013630">
    <property type="entry name" value="Methyltransf_Zn-bd_dom_put"/>
</dbReference>
<dbReference type="GO" id="GO:0032259">
    <property type="term" value="P:methylation"/>
    <property type="evidence" value="ECO:0007669"/>
    <property type="project" value="UniProtKB-KW"/>
</dbReference>
<dbReference type="AlphaFoldDB" id="A0A1L3I295"/>
<evidence type="ECO:0000313" key="4">
    <source>
        <dbReference type="Proteomes" id="UP000183859"/>
    </source>
</evidence>
<dbReference type="InterPro" id="IPR029063">
    <property type="entry name" value="SAM-dependent_MTases_sf"/>
</dbReference>
<dbReference type="Gene3D" id="3.40.50.150">
    <property type="entry name" value="Vaccinia Virus protein VP39"/>
    <property type="match status" value="1"/>
</dbReference>
<dbReference type="Pfam" id="PF08421">
    <property type="entry name" value="Methyltransf_13"/>
    <property type="match status" value="1"/>
</dbReference>
<organism evidence="3 4">
    <name type="scientific">Phaeobacter porticola</name>
    <dbReference type="NCBI Taxonomy" id="1844006"/>
    <lineage>
        <taxon>Bacteria</taxon>
        <taxon>Pseudomonadati</taxon>
        <taxon>Pseudomonadota</taxon>
        <taxon>Alphaproteobacteria</taxon>
        <taxon>Rhodobacterales</taxon>
        <taxon>Roseobacteraceae</taxon>
        <taxon>Phaeobacter</taxon>
    </lineage>
</organism>
<keyword evidence="3" id="KW-0808">Transferase</keyword>
<dbReference type="InterPro" id="IPR013691">
    <property type="entry name" value="MeTrfase_14"/>
</dbReference>
<keyword evidence="3" id="KW-0489">Methyltransferase</keyword>
<dbReference type="RefSeq" id="WP_083570314.1">
    <property type="nucleotide sequence ID" value="NZ_CP016364.1"/>
</dbReference>
<dbReference type="Pfam" id="PF08484">
    <property type="entry name" value="Methyltransf_14"/>
    <property type="match status" value="1"/>
</dbReference>
<dbReference type="Proteomes" id="UP000183859">
    <property type="component" value="Chromosome"/>
</dbReference>
<dbReference type="STRING" id="1844006.PhaeoP97_00699"/>
<dbReference type="Gene3D" id="6.20.50.110">
    <property type="entry name" value="Methyltransferase, zinc-binding domain"/>
    <property type="match status" value="1"/>
</dbReference>
<sequence>MKCRHCATELSQDILDLGHAPPSNAYLKTAQLRAPEVHFPLRLLFCPECYLVQTEDYAAAEDLFDAEYVYFSSTSRSWLDHATRFCNGAIERFGLTAGSYVVEIASNDGYLLQNFVAAGIPCLGFEPTASTADVARNKAVETRQAFFNTAEAETLRKSRDGRGADLIVGNNVYAHVPDINDFTQGLAALLASEGVISLEFPHLCELVEQGQFDTVYHEHFSYLSLTTVKRILGSVGLRIFDLEKLPTHGGSLRVWACHDAASHETHAAVAAMLRREANATVPQGAGGSQAGASVGVGAVEYYSRLQAQANGAAHALLDFLMRCRDRGETVAGYGAAAKGTTLLNYAGVDRRLLSYIADAAPFKQGRFLPGAHIPVVSPTHLRDNPPDHLLILPWNLREEIAADLTGISAQHGTTLWTVMPRPAPVQTAAHSVTPAYDPALPLSTSKAG</sequence>
<feature type="domain" description="C-methyltransferase" evidence="2">
    <location>
        <begin position="246"/>
        <end position="414"/>
    </location>
</feature>
<keyword evidence="4" id="KW-1185">Reference proteome</keyword>
<dbReference type="InterPro" id="IPR038576">
    <property type="entry name" value="Methyltransf_Zn-bd_dom_put_sf"/>
</dbReference>
<dbReference type="Pfam" id="PF13489">
    <property type="entry name" value="Methyltransf_23"/>
    <property type="match status" value="1"/>
</dbReference>
<dbReference type="SUPFAM" id="SSF53335">
    <property type="entry name" value="S-adenosyl-L-methionine-dependent methyltransferases"/>
    <property type="match status" value="1"/>
</dbReference>
<name>A0A1L3I295_9RHOB</name>
<dbReference type="PANTHER" id="PTHR43861:SF5">
    <property type="entry name" value="BLL5978 PROTEIN"/>
    <property type="match status" value="1"/>
</dbReference>
<accession>A0A1L3I295</accession>
<evidence type="ECO:0000259" key="2">
    <source>
        <dbReference type="Pfam" id="PF08484"/>
    </source>
</evidence>
<reference evidence="4" key="1">
    <citation type="submission" date="2016-07" db="EMBL/GenBank/DDBJ databases">
        <title>Phaeobacter portensis sp. nov., a tropodithietic acid producing bacterium isolated from a German harbor.</title>
        <authorList>
            <person name="Freese H.M."/>
            <person name="Bunk B."/>
            <person name="Breider S."/>
            <person name="Brinkhoff T."/>
        </authorList>
    </citation>
    <scope>NUCLEOTIDE SEQUENCE [LARGE SCALE GENOMIC DNA]</scope>
    <source>
        <strain evidence="4">P97</strain>
    </source>
</reference>
<evidence type="ECO:0000313" key="3">
    <source>
        <dbReference type="EMBL" id="APG46137.1"/>
    </source>
</evidence>
<gene>
    <name evidence="3" type="ORF">PhaeoP97_00699</name>
</gene>
<protein>
    <submittedName>
        <fullName evidence="3">Methyltransferase</fullName>
    </submittedName>
</protein>
<proteinExistence type="predicted"/>
<dbReference type="OrthoDB" id="9815644at2"/>
<dbReference type="EMBL" id="CP016364">
    <property type="protein sequence ID" value="APG46137.1"/>
    <property type="molecule type" value="Genomic_DNA"/>
</dbReference>
<evidence type="ECO:0000259" key="1">
    <source>
        <dbReference type="Pfam" id="PF08421"/>
    </source>
</evidence>
<dbReference type="GO" id="GO:0008168">
    <property type="term" value="F:methyltransferase activity"/>
    <property type="evidence" value="ECO:0007669"/>
    <property type="project" value="UniProtKB-KW"/>
</dbReference>
<feature type="domain" description="Methyltransferase putative zinc binding" evidence="1">
    <location>
        <begin position="3"/>
        <end position="64"/>
    </location>
</feature>
<dbReference type="Gene3D" id="3.40.50.720">
    <property type="entry name" value="NAD(P)-binding Rossmann-like Domain"/>
    <property type="match status" value="1"/>
</dbReference>
<dbReference type="PANTHER" id="PTHR43861">
    <property type="entry name" value="TRANS-ACONITATE 2-METHYLTRANSFERASE-RELATED"/>
    <property type="match status" value="1"/>
</dbReference>